<feature type="domain" description="Threonine/Serine exporter ThrE" evidence="8">
    <location>
        <begin position="297"/>
        <end position="413"/>
    </location>
</feature>
<keyword evidence="3 6" id="KW-1133">Transmembrane helix</keyword>
<keyword evidence="4 6" id="KW-0472">Membrane</keyword>
<feature type="transmembrane region" description="Helical" evidence="6">
    <location>
        <begin position="252"/>
        <end position="271"/>
    </location>
</feature>
<dbReference type="RefSeq" id="WP_109621683.1">
    <property type="nucleotide sequence ID" value="NZ_QGDO01000007.1"/>
</dbReference>
<evidence type="ECO:0000313" key="9">
    <source>
        <dbReference type="EMBL" id="PWJ38529.1"/>
    </source>
</evidence>
<dbReference type="AlphaFoldDB" id="A0A315Z5P9"/>
<accession>A0A315Z5P9</accession>
<dbReference type="OrthoDB" id="1490274at2"/>
<evidence type="ECO:0000313" key="10">
    <source>
        <dbReference type="Proteomes" id="UP000245535"/>
    </source>
</evidence>
<feature type="transmembrane region" description="Helical" evidence="6">
    <location>
        <begin position="283"/>
        <end position="302"/>
    </location>
</feature>
<dbReference type="InterPro" id="IPR051361">
    <property type="entry name" value="ThrE/Ser_Exporter"/>
</dbReference>
<comment type="subcellular location">
    <subcellularLocation>
        <location evidence="1">Membrane</location>
        <topology evidence="1">Multi-pass membrane protein</topology>
    </subcellularLocation>
</comment>
<evidence type="ECO:0000256" key="5">
    <source>
        <dbReference type="ARBA" id="ARBA00034125"/>
    </source>
</evidence>
<evidence type="ECO:0000256" key="4">
    <source>
        <dbReference type="ARBA" id="ARBA00023136"/>
    </source>
</evidence>
<evidence type="ECO:0000256" key="1">
    <source>
        <dbReference type="ARBA" id="ARBA00004141"/>
    </source>
</evidence>
<dbReference type="GO" id="GO:0022857">
    <property type="term" value="F:transmembrane transporter activity"/>
    <property type="evidence" value="ECO:0007669"/>
    <property type="project" value="InterPro"/>
</dbReference>
<evidence type="ECO:0000259" key="8">
    <source>
        <dbReference type="Pfam" id="PF12821"/>
    </source>
</evidence>
<comment type="similarity">
    <text evidence="5">Belongs to the ThrE exporter (TC 2.A.79) family.</text>
</comment>
<gene>
    <name evidence="9" type="ORF">BC781_107119</name>
</gene>
<protein>
    <submittedName>
        <fullName evidence="9">Uncharacterized membrane protein YjjP (DUF1212 family)</fullName>
    </submittedName>
</protein>
<proteinExistence type="inferred from homology"/>
<feature type="domain" description="Threonine/serine exporter-like N-terminal" evidence="7">
    <location>
        <begin position="25"/>
        <end position="264"/>
    </location>
</feature>
<dbReference type="InterPro" id="IPR024528">
    <property type="entry name" value="ThrE_2"/>
</dbReference>
<sequence>MVKEKNKSDKRTNAQTYDFEKVCQFIKNVGKAAHQYGSTTMQLESYLTQLTTSFGYQGLFRATPTEILFSFRENTNSTDTIYIEPVPPTDFNLNKLSLLGKLVTDVNSKKLNLIEAERHLERIEDTPAPWGLKVIAISFVLAGAGFAMMLSGSLPDVLLSAVFSVVVLILQPLIAIYGGHRASDWSALLTALVIGVLAASSKIFFPVVNLITVTVSSLIILIPGFSISTGIIEMTSNHVVSGLANLMNGLLYLVKLFVGTWLGIYAVELVYTLPETIIAEPIAQTWLLLLLPPMMCALACIFQTAPKNFLAVVLISSSSLLGMVVGGIMLDANFGNLIGTILPVVFSNLWSRKTGEPSSIPLLPSIMLIVSGSIGFRGLATISTGQTALGEQYFIQMFIVAFTIGAGLLVGNTISRPNSSL</sequence>
<dbReference type="InterPro" id="IPR010619">
    <property type="entry name" value="ThrE-like_N"/>
</dbReference>
<reference evidence="9 10" key="1">
    <citation type="submission" date="2018-03" db="EMBL/GenBank/DDBJ databases">
        <title>Genomic Encyclopedia of Archaeal and Bacterial Type Strains, Phase II (KMG-II): from individual species to whole genera.</title>
        <authorList>
            <person name="Goeker M."/>
        </authorList>
    </citation>
    <scope>NUCLEOTIDE SEQUENCE [LARGE SCALE GENOMIC DNA]</scope>
    <source>
        <strain evidence="9 10">DSM 28229</strain>
    </source>
</reference>
<keyword evidence="2 6" id="KW-0812">Transmembrane</keyword>
<dbReference type="PANTHER" id="PTHR31082:SF4">
    <property type="entry name" value="PHEROMONE-REGULATED MEMBRANE PROTEIN 10"/>
    <property type="match status" value="1"/>
</dbReference>
<feature type="transmembrane region" description="Helical" evidence="6">
    <location>
        <begin position="362"/>
        <end position="382"/>
    </location>
</feature>
<evidence type="ECO:0000256" key="2">
    <source>
        <dbReference type="ARBA" id="ARBA00022692"/>
    </source>
</evidence>
<feature type="transmembrane region" description="Helical" evidence="6">
    <location>
        <begin position="394"/>
        <end position="414"/>
    </location>
</feature>
<dbReference type="EMBL" id="QGDO01000007">
    <property type="protein sequence ID" value="PWJ38529.1"/>
    <property type="molecule type" value="Genomic_DNA"/>
</dbReference>
<comment type="caution">
    <text evidence="9">The sequence shown here is derived from an EMBL/GenBank/DDBJ whole genome shotgun (WGS) entry which is preliminary data.</text>
</comment>
<dbReference type="PANTHER" id="PTHR31082">
    <property type="entry name" value="PHEROMONE-REGULATED MEMBRANE PROTEIN 10"/>
    <property type="match status" value="1"/>
</dbReference>
<feature type="transmembrane region" description="Helical" evidence="6">
    <location>
        <begin position="157"/>
        <end position="178"/>
    </location>
</feature>
<organism evidence="9 10">
    <name type="scientific">Sediminitomix flava</name>
    <dbReference type="NCBI Taxonomy" id="379075"/>
    <lineage>
        <taxon>Bacteria</taxon>
        <taxon>Pseudomonadati</taxon>
        <taxon>Bacteroidota</taxon>
        <taxon>Cytophagia</taxon>
        <taxon>Cytophagales</taxon>
        <taxon>Flammeovirgaceae</taxon>
        <taxon>Sediminitomix</taxon>
    </lineage>
</organism>
<evidence type="ECO:0000256" key="6">
    <source>
        <dbReference type="SAM" id="Phobius"/>
    </source>
</evidence>
<feature type="transmembrane region" description="Helical" evidence="6">
    <location>
        <begin position="185"/>
        <end position="205"/>
    </location>
</feature>
<dbReference type="Proteomes" id="UP000245535">
    <property type="component" value="Unassembled WGS sequence"/>
</dbReference>
<feature type="transmembrane region" description="Helical" evidence="6">
    <location>
        <begin position="334"/>
        <end position="350"/>
    </location>
</feature>
<evidence type="ECO:0000259" key="7">
    <source>
        <dbReference type="Pfam" id="PF06738"/>
    </source>
</evidence>
<feature type="transmembrane region" description="Helical" evidence="6">
    <location>
        <begin position="130"/>
        <end position="151"/>
    </location>
</feature>
<feature type="transmembrane region" description="Helical" evidence="6">
    <location>
        <begin position="211"/>
        <end position="232"/>
    </location>
</feature>
<evidence type="ECO:0000256" key="3">
    <source>
        <dbReference type="ARBA" id="ARBA00022989"/>
    </source>
</evidence>
<feature type="transmembrane region" description="Helical" evidence="6">
    <location>
        <begin position="309"/>
        <end position="328"/>
    </location>
</feature>
<dbReference type="GO" id="GO:0016020">
    <property type="term" value="C:membrane"/>
    <property type="evidence" value="ECO:0007669"/>
    <property type="project" value="UniProtKB-SubCell"/>
</dbReference>
<keyword evidence="10" id="KW-1185">Reference proteome</keyword>
<dbReference type="Pfam" id="PF12821">
    <property type="entry name" value="ThrE_2"/>
    <property type="match status" value="1"/>
</dbReference>
<dbReference type="Pfam" id="PF06738">
    <property type="entry name" value="ThrE"/>
    <property type="match status" value="1"/>
</dbReference>
<name>A0A315Z5P9_SEDFL</name>